<comment type="caution">
    <text evidence="6">The sequence shown here is derived from an EMBL/GenBank/DDBJ whole genome shotgun (WGS) entry which is preliminary data.</text>
</comment>
<dbReference type="SUPFAM" id="SSF51419">
    <property type="entry name" value="PLP-binding barrel"/>
    <property type="match status" value="1"/>
</dbReference>
<dbReference type="PANTHER" id="PTHR10146">
    <property type="entry name" value="PROLINE SYNTHETASE CO-TRANSCRIBED BACTERIAL HOMOLOG PROTEIN"/>
    <property type="match status" value="1"/>
</dbReference>
<evidence type="ECO:0000256" key="1">
    <source>
        <dbReference type="ARBA" id="ARBA00022898"/>
    </source>
</evidence>
<dbReference type="Proteomes" id="UP000320359">
    <property type="component" value="Unassembled WGS sequence"/>
</dbReference>
<proteinExistence type="inferred from homology"/>
<accession>A0A552WZ39</accession>
<comment type="cofactor">
    <cofactor evidence="3">
        <name>pyridoxal 5'-phosphate</name>
        <dbReference type="ChEBI" id="CHEBI:597326"/>
    </cofactor>
</comment>
<dbReference type="NCBIfam" id="TIGR00044">
    <property type="entry name" value="YggS family pyridoxal phosphate-dependent enzyme"/>
    <property type="match status" value="1"/>
</dbReference>
<dbReference type="FunFam" id="3.20.20.10:FF:000018">
    <property type="entry name" value="Pyridoxal phosphate homeostasis protein"/>
    <property type="match status" value="1"/>
</dbReference>
<feature type="domain" description="Alanine racemase N-terminal" evidence="5">
    <location>
        <begin position="12"/>
        <end position="231"/>
    </location>
</feature>
<sequence>MTPNANAIAMNLTQVRQQITDAAQEANRTPESIALLAVSKTKPVSAIRAAYAAGQRLFAENYVQEGVNKIHECQDLDGIQWHFVGPIQSNKTKDIAEHFDWVHSIDREKIARRLNEQRLPRQAPLQVLIQVNIDDEASKAGITLHQIDTLASFIRSCPHLQLRGLMAIPRANSSENEQASSFSALQHAFLELQQGDPKVDTLSLGMSGDLASAIKYGSTMVRIGTAIFGARERNA</sequence>
<dbReference type="EMBL" id="VJWL01000005">
    <property type="protein sequence ID" value="TRW47946.1"/>
    <property type="molecule type" value="Genomic_DNA"/>
</dbReference>
<dbReference type="HAMAP" id="MF_02087">
    <property type="entry name" value="PLP_homeostasis"/>
    <property type="match status" value="1"/>
</dbReference>
<dbReference type="Pfam" id="PF01168">
    <property type="entry name" value="Ala_racemase_N"/>
    <property type="match status" value="1"/>
</dbReference>
<name>A0A552WZ39_9GAMM</name>
<organism evidence="6 7">
    <name type="scientific">Aliidiomarina halalkaliphila</name>
    <dbReference type="NCBI Taxonomy" id="2593535"/>
    <lineage>
        <taxon>Bacteria</taxon>
        <taxon>Pseudomonadati</taxon>
        <taxon>Pseudomonadota</taxon>
        <taxon>Gammaproteobacteria</taxon>
        <taxon>Alteromonadales</taxon>
        <taxon>Idiomarinaceae</taxon>
        <taxon>Aliidiomarina</taxon>
    </lineage>
</organism>
<dbReference type="InterPro" id="IPR011078">
    <property type="entry name" value="PyrdxlP_homeostasis"/>
</dbReference>
<comment type="function">
    <text evidence="2">Pyridoxal 5'-phosphate (PLP)-binding protein, which is involved in PLP homeostasis.</text>
</comment>
<dbReference type="Gene3D" id="3.20.20.10">
    <property type="entry name" value="Alanine racemase"/>
    <property type="match status" value="1"/>
</dbReference>
<dbReference type="OrthoDB" id="9804072at2"/>
<dbReference type="PANTHER" id="PTHR10146:SF14">
    <property type="entry name" value="PYRIDOXAL PHOSPHATE HOMEOSTASIS PROTEIN"/>
    <property type="match status" value="1"/>
</dbReference>
<protein>
    <recommendedName>
        <fullName evidence="2">Pyridoxal phosphate homeostasis protein</fullName>
        <shortName evidence="2">PLP homeostasis protein</shortName>
    </recommendedName>
</protein>
<evidence type="ECO:0000256" key="4">
    <source>
        <dbReference type="RuleBase" id="RU004514"/>
    </source>
</evidence>
<feature type="modified residue" description="N6-(pyridoxal phosphate)lysine" evidence="2 3">
    <location>
        <position position="40"/>
    </location>
</feature>
<keyword evidence="1 2" id="KW-0663">Pyridoxal phosphate</keyword>
<dbReference type="PIRSF" id="PIRSF004848">
    <property type="entry name" value="YBL036c_PLPDEIII"/>
    <property type="match status" value="1"/>
</dbReference>
<dbReference type="AlphaFoldDB" id="A0A552WZ39"/>
<gene>
    <name evidence="6" type="ORF">FM042_11470</name>
</gene>
<keyword evidence="7" id="KW-1185">Reference proteome</keyword>
<comment type="similarity">
    <text evidence="2 4">Belongs to the pyridoxal phosphate-binding protein YggS/PROSC family.</text>
</comment>
<evidence type="ECO:0000256" key="2">
    <source>
        <dbReference type="HAMAP-Rule" id="MF_02087"/>
    </source>
</evidence>
<evidence type="ECO:0000259" key="5">
    <source>
        <dbReference type="Pfam" id="PF01168"/>
    </source>
</evidence>
<evidence type="ECO:0000256" key="3">
    <source>
        <dbReference type="PIRSR" id="PIRSR004848-1"/>
    </source>
</evidence>
<dbReference type="GO" id="GO:0030170">
    <property type="term" value="F:pyridoxal phosphate binding"/>
    <property type="evidence" value="ECO:0007669"/>
    <property type="project" value="UniProtKB-UniRule"/>
</dbReference>
<dbReference type="PROSITE" id="PS01211">
    <property type="entry name" value="UPF0001"/>
    <property type="match status" value="1"/>
</dbReference>
<evidence type="ECO:0000313" key="7">
    <source>
        <dbReference type="Proteomes" id="UP000320359"/>
    </source>
</evidence>
<dbReference type="RefSeq" id="WP_143236585.1">
    <property type="nucleotide sequence ID" value="NZ_VJWL01000005.1"/>
</dbReference>
<dbReference type="InterPro" id="IPR029066">
    <property type="entry name" value="PLP-binding_barrel"/>
</dbReference>
<evidence type="ECO:0000313" key="6">
    <source>
        <dbReference type="EMBL" id="TRW47946.1"/>
    </source>
</evidence>
<dbReference type="InterPro" id="IPR001608">
    <property type="entry name" value="Ala_racemase_N"/>
</dbReference>
<reference evidence="6 7" key="1">
    <citation type="submission" date="2019-07" db="EMBL/GenBank/DDBJ databases">
        <authorList>
            <person name="Yang M."/>
            <person name="Zhao D."/>
            <person name="Xiang H."/>
        </authorList>
    </citation>
    <scope>NUCLEOTIDE SEQUENCE [LARGE SCALE GENOMIC DNA]</scope>
    <source>
        <strain evidence="6 7">IM1326</strain>
    </source>
</reference>
<dbReference type="CDD" id="cd06824">
    <property type="entry name" value="PLPDE_III_Yggs_like"/>
    <property type="match status" value="1"/>
</dbReference>